<dbReference type="EMBL" id="NIBG01000003">
    <property type="protein sequence ID" value="PAB60244.1"/>
    <property type="molecule type" value="Genomic_DNA"/>
</dbReference>
<name>A0A267MKW9_9FIRM</name>
<dbReference type="Proteomes" id="UP000216024">
    <property type="component" value="Unassembled WGS sequence"/>
</dbReference>
<keyword evidence="1" id="KW-0732">Signal</keyword>
<evidence type="ECO:0000313" key="3">
    <source>
        <dbReference type="Proteomes" id="UP000216024"/>
    </source>
</evidence>
<feature type="chain" id="PRO_5012085882" evidence="1">
    <location>
        <begin position="20"/>
        <end position="271"/>
    </location>
</feature>
<keyword evidence="3" id="KW-1185">Reference proteome</keyword>
<evidence type="ECO:0000313" key="2">
    <source>
        <dbReference type="EMBL" id="PAB60244.1"/>
    </source>
</evidence>
<gene>
    <name evidence="2" type="ORF">CCE28_04920</name>
</gene>
<reference evidence="2 3" key="1">
    <citation type="submission" date="2017-06" db="EMBL/GenBank/DDBJ databases">
        <title>Draft genome sequence of anaerobic fermentative bacterium Anaeromicrobium sediminis DY2726D isolated from West Pacific Ocean sediments.</title>
        <authorList>
            <person name="Zeng X."/>
        </authorList>
    </citation>
    <scope>NUCLEOTIDE SEQUENCE [LARGE SCALE GENOMIC DNA]</scope>
    <source>
        <strain evidence="2 3">DY2726D</strain>
    </source>
</reference>
<sequence length="271" mass="31495">MKKKIFIFMLVFILSTLLADCNERVVPTNSNNISYTKLANFYDKNQETNTDFDPTPKMIASIPEEKIYLYALQEQDGWYKGMVLSINGVNKFFDWRNITFKSFMPKLHYLDLNNDNKKELVVILIHNKGTGIYVTEVHILNTKNLCEYKVKDALDIIKENVETKIVSKKEVDIKINDIIYNVKIGHIPQEHSAITPSEVSEFYYEDLINYSVRDNTLNVVVGVEVKEQPLAYLGFFIIDYYFKDGEFKANRITFKGNPTVTVTTKKLNKRN</sequence>
<feature type="signal peptide" evidence="1">
    <location>
        <begin position="1"/>
        <end position="19"/>
    </location>
</feature>
<dbReference type="RefSeq" id="WP_095131577.1">
    <property type="nucleotide sequence ID" value="NZ_NIBG01000003.1"/>
</dbReference>
<accession>A0A267MKW9</accession>
<dbReference type="AlphaFoldDB" id="A0A267MKW9"/>
<protein>
    <submittedName>
        <fullName evidence="2">Uncharacterized protein</fullName>
    </submittedName>
</protein>
<comment type="caution">
    <text evidence="2">The sequence shown here is derived from an EMBL/GenBank/DDBJ whole genome shotgun (WGS) entry which is preliminary data.</text>
</comment>
<evidence type="ECO:0000256" key="1">
    <source>
        <dbReference type="SAM" id="SignalP"/>
    </source>
</evidence>
<proteinExistence type="predicted"/>
<dbReference type="OrthoDB" id="1809940at2"/>
<organism evidence="2 3">
    <name type="scientific">Anaeromicrobium sediminis</name>
    <dbReference type="NCBI Taxonomy" id="1478221"/>
    <lineage>
        <taxon>Bacteria</taxon>
        <taxon>Bacillati</taxon>
        <taxon>Bacillota</taxon>
        <taxon>Clostridia</taxon>
        <taxon>Peptostreptococcales</taxon>
        <taxon>Thermotaleaceae</taxon>
        <taxon>Anaeromicrobium</taxon>
    </lineage>
</organism>